<feature type="domain" description="BBS2 GAE" evidence="8">
    <location>
        <begin position="372"/>
        <end position="458"/>
    </location>
</feature>
<dbReference type="InterPro" id="IPR015943">
    <property type="entry name" value="WD40/YVTN_repeat-like_dom_sf"/>
</dbReference>
<feature type="domain" description="Ciliary BBSome complex subunit 2 N-terminal" evidence="7">
    <location>
        <begin position="20"/>
        <end position="116"/>
    </location>
</feature>
<keyword evidence="3" id="KW-0963">Cytoplasm</keyword>
<feature type="domain" description="BBS2 platform" evidence="10">
    <location>
        <begin position="463"/>
        <end position="549"/>
    </location>
</feature>
<keyword evidence="5" id="KW-0206">Cytoskeleton</keyword>
<dbReference type="InterPro" id="IPR029333">
    <property type="entry name" value="BBS2_GAE_dom"/>
</dbReference>
<dbReference type="InterPro" id="IPR029429">
    <property type="entry name" value="BBS2_Mid"/>
</dbReference>
<dbReference type="GO" id="GO:0016020">
    <property type="term" value="C:membrane"/>
    <property type="evidence" value="ECO:0007669"/>
    <property type="project" value="TreeGrafter"/>
</dbReference>
<evidence type="ECO:0000259" key="8">
    <source>
        <dbReference type="Pfam" id="PF14782"/>
    </source>
</evidence>
<feature type="domain" description="Ciliary BBSome complex subunit 2 middle region" evidence="9">
    <location>
        <begin position="155"/>
        <end position="262"/>
    </location>
</feature>
<evidence type="ECO:0000259" key="11">
    <source>
        <dbReference type="Pfam" id="PF23351"/>
    </source>
</evidence>
<evidence type="ECO:0000256" key="1">
    <source>
        <dbReference type="ARBA" id="ARBA00004138"/>
    </source>
</evidence>
<dbReference type="InterPro" id="IPR029430">
    <property type="entry name" value="BBS2_N"/>
</dbReference>
<evidence type="ECO:0000256" key="3">
    <source>
        <dbReference type="ARBA" id="ARBA00022490"/>
    </source>
</evidence>
<dbReference type="PANTHER" id="PTHR32465:SF0">
    <property type="entry name" value="BARDET-BIEDL SYNDROME 2 PROTEIN"/>
    <property type="match status" value="1"/>
</dbReference>
<dbReference type="GO" id="GO:1905515">
    <property type="term" value="P:non-motile cilium assembly"/>
    <property type="evidence" value="ECO:0007669"/>
    <property type="project" value="InterPro"/>
</dbReference>
<dbReference type="Pfam" id="PF23350">
    <property type="entry name" value="BBS2_pf"/>
    <property type="match status" value="1"/>
</dbReference>
<comment type="subcellular location">
    <subcellularLocation>
        <location evidence="1">Cell projection</location>
        <location evidence="1">Cilium</location>
    </subcellularLocation>
    <subcellularLocation>
        <location evidence="2">Cytoplasm</location>
        <location evidence="2">Cytoskeleton</location>
    </subcellularLocation>
</comment>
<dbReference type="Pfam" id="PF14783">
    <property type="entry name" value="BBS2_Mid"/>
    <property type="match status" value="1"/>
</dbReference>
<dbReference type="InterPro" id="IPR055380">
    <property type="entry name" value="BBS2_hp_dom"/>
</dbReference>
<evidence type="ECO:0000259" key="7">
    <source>
        <dbReference type="Pfam" id="PF14781"/>
    </source>
</evidence>
<accession>A0A7S3DK90</accession>
<evidence type="ECO:0000259" key="10">
    <source>
        <dbReference type="Pfam" id="PF23350"/>
    </source>
</evidence>
<dbReference type="AlphaFoldDB" id="A0A7S3DK90"/>
<dbReference type="GO" id="GO:0034464">
    <property type="term" value="C:BBSome"/>
    <property type="evidence" value="ECO:0007669"/>
    <property type="project" value="InterPro"/>
</dbReference>
<dbReference type="Gene3D" id="2.130.10.10">
    <property type="entry name" value="YVTN repeat-like/Quinoprotein amine dehydrogenase"/>
    <property type="match status" value="1"/>
</dbReference>
<keyword evidence="4" id="KW-0969">Cilium</keyword>
<proteinExistence type="predicted"/>
<evidence type="ECO:0000313" key="13">
    <source>
        <dbReference type="EMBL" id="CAE0259048.1"/>
    </source>
</evidence>
<dbReference type="Pfam" id="PF14782">
    <property type="entry name" value="BBS2_GAE"/>
    <property type="match status" value="1"/>
</dbReference>
<dbReference type="Pfam" id="PF23353">
    <property type="entry name" value="BBS2_hp"/>
    <property type="match status" value="1"/>
</dbReference>
<dbReference type="GO" id="GO:0031514">
    <property type="term" value="C:motile cilium"/>
    <property type="evidence" value="ECO:0007669"/>
    <property type="project" value="TreeGrafter"/>
</dbReference>
<dbReference type="InterPro" id="IPR016616">
    <property type="entry name" value="Bardet-Biedl_syndrome_2_prot"/>
</dbReference>
<evidence type="ECO:0000256" key="6">
    <source>
        <dbReference type="ARBA" id="ARBA00023273"/>
    </source>
</evidence>
<protein>
    <recommendedName>
        <fullName evidence="14">Bardet-Biedl syndrome 2 protein homolog</fullName>
    </recommendedName>
</protein>
<dbReference type="Pfam" id="PF14781">
    <property type="entry name" value="BBS2_N"/>
    <property type="match status" value="1"/>
</dbReference>
<evidence type="ECO:0008006" key="14">
    <source>
        <dbReference type="Google" id="ProtNLM"/>
    </source>
</evidence>
<gene>
    <name evidence="13" type="ORF">PBIL07802_LOCUS21315</name>
</gene>
<reference evidence="13" key="1">
    <citation type="submission" date="2021-01" db="EMBL/GenBank/DDBJ databases">
        <authorList>
            <person name="Corre E."/>
            <person name="Pelletier E."/>
            <person name="Niang G."/>
            <person name="Scheremetjew M."/>
            <person name="Finn R."/>
            <person name="Kale V."/>
            <person name="Holt S."/>
            <person name="Cochrane G."/>
            <person name="Meng A."/>
            <person name="Brown T."/>
            <person name="Cohen L."/>
        </authorList>
    </citation>
    <scope>NUCLEOTIDE SEQUENCE</scope>
    <source>
        <strain evidence="13">NIES-2562</strain>
    </source>
</reference>
<dbReference type="SUPFAM" id="SSF69322">
    <property type="entry name" value="Tricorn protease domain 2"/>
    <property type="match status" value="1"/>
</dbReference>
<dbReference type="InterPro" id="IPR055381">
    <property type="entry name" value="BBS2_CtH_dom"/>
</dbReference>
<evidence type="ECO:0000256" key="2">
    <source>
        <dbReference type="ARBA" id="ARBA00004245"/>
    </source>
</evidence>
<sequence>MLVPAFQFQLKTPIIKGLATVGKYDGKHPSLTFATSAGKVQMHNPFERSISGNTESRFLNINKQITALSAGALDKEMGRDVLMVGTATNLLVYDVEENSDIFYRDVPDGVNAMQFGEVGSDGETMCVVGGNCSIQGFDAEGNEVYWTVTGDNVTSLTLCDVDMDGKSELLVGSEDFEIRIYQDDEVLSEVTETDAVVGLSPLHHNRYGYALANGTIGVYEGSTRAWRVKSKNHVNTIIGFDLDGDGEPELISGWSSGRFEVRSDRSGEVIYKQKFPEPLAHLVAADYRMDGRTEVMACAIDGEVRGYLPADGELIVMNEEDTMENDAMKDLLQRKRELQAEITAYEEMAKNRGKNQGIVPSDTRVSYSWNLNQEEKCVELKISTTNNAMIRTVVIFAEQLFEGESFVIHATNPSNTVNVPLRPSKDLSTDLFVKVLVCNRANAEEFHVFEQAYKLPKFAMYIPINARESDRPVSSVTFPFKESVSRIVAWMKDAFNIKYDASDLSSVSVAFRSLRSGNIVWLQVAEAQKEFKIFSDEMEVCGEIIQDLSGIFGFTHLESVADFPKEMEEFKNVLMRVDEFNTTRLKLTAEMADSSNMVKALVIKAEDARILGDMDHMRKMYSELHNVNRELVGDHMKRANNHNELLAALKEVNQMIQKAARLRVGEAKTSVVSSCRAAIKSNNIQALFKIIRLGKVE</sequence>
<organism evidence="13">
    <name type="scientific">Palpitomonas bilix</name>
    <dbReference type="NCBI Taxonomy" id="652834"/>
    <lineage>
        <taxon>Eukaryota</taxon>
        <taxon>Eukaryota incertae sedis</taxon>
    </lineage>
</organism>
<keyword evidence="6" id="KW-0966">Cell projection</keyword>
<feature type="domain" description="BBS2 hairpin" evidence="12">
    <location>
        <begin position="564"/>
        <end position="661"/>
    </location>
</feature>
<dbReference type="EMBL" id="HBIB01032834">
    <property type="protein sequence ID" value="CAE0259048.1"/>
    <property type="molecule type" value="Transcribed_RNA"/>
</dbReference>
<dbReference type="PANTHER" id="PTHR32465">
    <property type="entry name" value="BARDET-BIEDL SYNDROME 2 PROTEIN"/>
    <property type="match status" value="1"/>
</dbReference>
<dbReference type="Pfam" id="PF23351">
    <property type="entry name" value="BBS2_CtH"/>
    <property type="match status" value="1"/>
</dbReference>
<evidence type="ECO:0000256" key="5">
    <source>
        <dbReference type="ARBA" id="ARBA00023212"/>
    </source>
</evidence>
<dbReference type="PIRSF" id="PIRSF013684">
    <property type="entry name" value="BBS2"/>
    <property type="match status" value="1"/>
</dbReference>
<dbReference type="InterPro" id="IPR055379">
    <property type="entry name" value="BBS2_pf_dom"/>
</dbReference>
<evidence type="ECO:0000259" key="9">
    <source>
        <dbReference type="Pfam" id="PF14783"/>
    </source>
</evidence>
<evidence type="ECO:0000256" key="4">
    <source>
        <dbReference type="ARBA" id="ARBA00023069"/>
    </source>
</evidence>
<feature type="domain" description="BBS2 C-terminal helix bundle" evidence="11">
    <location>
        <begin position="667"/>
        <end position="692"/>
    </location>
</feature>
<evidence type="ECO:0000259" key="12">
    <source>
        <dbReference type="Pfam" id="PF23353"/>
    </source>
</evidence>
<dbReference type="GO" id="GO:0036064">
    <property type="term" value="C:ciliary basal body"/>
    <property type="evidence" value="ECO:0007669"/>
    <property type="project" value="TreeGrafter"/>
</dbReference>
<name>A0A7S3DK90_9EUKA</name>